<keyword evidence="2" id="KW-1185">Reference proteome</keyword>
<dbReference type="EMBL" id="JAOL01000171">
    <property type="protein sequence ID" value="EUA86533.1"/>
    <property type="molecule type" value="Genomic_DNA"/>
</dbReference>
<gene>
    <name evidence="1" type="ORF">I551_7016</name>
</gene>
<proteinExistence type="predicted"/>
<sequence length="100" mass="10544">MFSNDSRMCSSTIEAILTALLSVVKSNWKSIATTPSAHLPRRAGRCRHQHVCAAVHSTLQPPVFAAGVVHAAVLVVAQGRPHTAKPMAEVFGGLGPQPLP</sequence>
<organism evidence="1 2">
    <name type="scientific">Mycobacterium ulcerans str. Harvey</name>
    <dbReference type="NCBI Taxonomy" id="1299332"/>
    <lineage>
        <taxon>Bacteria</taxon>
        <taxon>Bacillati</taxon>
        <taxon>Actinomycetota</taxon>
        <taxon>Actinomycetes</taxon>
        <taxon>Mycobacteriales</taxon>
        <taxon>Mycobacteriaceae</taxon>
        <taxon>Mycobacterium</taxon>
        <taxon>Mycobacterium ulcerans group</taxon>
    </lineage>
</organism>
<reference evidence="1 2" key="1">
    <citation type="submission" date="2014-01" db="EMBL/GenBank/DDBJ databases">
        <authorList>
            <person name="Dobos K."/>
            <person name="Lenaerts A."/>
            <person name="Ordway D."/>
            <person name="DeGroote M.A."/>
            <person name="Parker T."/>
            <person name="Sizemore C."/>
            <person name="Tallon L.J."/>
            <person name="Sadzewicz L.K."/>
            <person name="Sengamalay N."/>
            <person name="Fraser C.M."/>
            <person name="Hine E."/>
            <person name="Shefchek K.A."/>
            <person name="Das S.P."/>
            <person name="Tettelin H."/>
        </authorList>
    </citation>
    <scope>NUCLEOTIDE SEQUENCE [LARGE SCALE GENOMIC DNA]</scope>
    <source>
        <strain evidence="1 2">Harvey</strain>
    </source>
</reference>
<dbReference type="Proteomes" id="UP000020681">
    <property type="component" value="Unassembled WGS sequence"/>
</dbReference>
<evidence type="ECO:0000313" key="2">
    <source>
        <dbReference type="Proteomes" id="UP000020681"/>
    </source>
</evidence>
<protein>
    <submittedName>
        <fullName evidence="1">Uncharacterized protein</fullName>
    </submittedName>
</protein>
<comment type="caution">
    <text evidence="1">The sequence shown here is derived from an EMBL/GenBank/DDBJ whole genome shotgun (WGS) entry which is preliminary data.</text>
</comment>
<evidence type="ECO:0000313" key="1">
    <source>
        <dbReference type="EMBL" id="EUA86533.1"/>
    </source>
</evidence>
<name>A0ABP3A4Y8_MYCUL</name>
<accession>A0ABP3A4Y8</accession>